<accession>B6IHJ8</accession>
<dbReference type="AlphaFoldDB" id="B6IHJ8"/>
<dbReference type="GeneID" id="68918582"/>
<reference evidence="2 3" key="1">
    <citation type="journal article" date="2003" name="PLoS Biol.">
        <title>The genome sequence of Caenorhabditis briggsae: a platform for comparative genomics.</title>
        <authorList>
            <person name="Stein L.D."/>
            <person name="Bao Z."/>
            <person name="Blasiar D."/>
            <person name="Blumenthal T."/>
            <person name="Brent M.R."/>
            <person name="Chen N."/>
            <person name="Chinwalla A."/>
            <person name="Clarke L."/>
            <person name="Clee C."/>
            <person name="Coghlan A."/>
            <person name="Coulson A."/>
            <person name="D'Eustachio P."/>
            <person name="Fitch D.H."/>
            <person name="Fulton L.A."/>
            <person name="Fulton R.E."/>
            <person name="Griffiths-Jones S."/>
            <person name="Harris T.W."/>
            <person name="Hillier L.W."/>
            <person name="Kamath R."/>
            <person name="Kuwabara P.E."/>
            <person name="Mardis E.R."/>
            <person name="Marra M.A."/>
            <person name="Miner T.L."/>
            <person name="Minx P."/>
            <person name="Mullikin J.C."/>
            <person name="Plumb R.W."/>
            <person name="Rogers J."/>
            <person name="Schein J.E."/>
            <person name="Sohrmann M."/>
            <person name="Spieth J."/>
            <person name="Stajich J.E."/>
            <person name="Wei C."/>
            <person name="Willey D."/>
            <person name="Wilson R.K."/>
            <person name="Durbin R."/>
            <person name="Waterston R.H."/>
        </authorList>
    </citation>
    <scope>NUCLEOTIDE SEQUENCE [LARGE SCALE GENOMIC DNA]</scope>
    <source>
        <strain evidence="2 3">AF16</strain>
    </source>
</reference>
<dbReference type="HOGENOM" id="CLU_3423390_0_0_1"/>
<reference evidence="2 3" key="2">
    <citation type="journal article" date="2011" name="PLoS Genet.">
        <title>Caenorhabditis briggsae recombinant inbred line genotypes reveal inter-strain incompatibility and the evolution of recombination.</title>
        <authorList>
            <person name="Ross J.A."/>
            <person name="Koboldt D.C."/>
            <person name="Staisch J.E."/>
            <person name="Chamberlin H.M."/>
            <person name="Gupta B.P."/>
            <person name="Miller R.D."/>
            <person name="Baird S.E."/>
            <person name="Haag E.S."/>
        </authorList>
    </citation>
    <scope>NUCLEOTIDE SEQUENCE [LARGE SCALE GENOMIC DNA]</scope>
    <source>
        <strain evidence="2 3">AF16</strain>
    </source>
</reference>
<protein>
    <submittedName>
        <fullName evidence="2">Protein CBG27124</fullName>
    </submittedName>
</protein>
<name>B6IHJ8_CAEBR</name>
<sequence>MDARKKRTRNGGEKMGKGQQLGE</sequence>
<keyword evidence="3" id="KW-1185">Reference proteome</keyword>
<dbReference type="KEGG" id="cbr:CBG_27124"/>
<dbReference type="CTD" id="68918582"/>
<evidence type="ECO:0000313" key="3">
    <source>
        <dbReference type="Proteomes" id="UP000008549"/>
    </source>
</evidence>
<dbReference type="EMBL" id="HE600954">
    <property type="protein sequence ID" value="CAR99378.1"/>
    <property type="molecule type" value="Genomic_DNA"/>
</dbReference>
<dbReference type="InParanoid" id="B6IHJ8"/>
<dbReference type="RefSeq" id="XP_045098941.1">
    <property type="nucleotide sequence ID" value="XM_045237749.1"/>
</dbReference>
<organism evidence="2 3">
    <name type="scientific">Caenorhabditis briggsae</name>
    <dbReference type="NCBI Taxonomy" id="6238"/>
    <lineage>
        <taxon>Eukaryota</taxon>
        <taxon>Metazoa</taxon>
        <taxon>Ecdysozoa</taxon>
        <taxon>Nematoda</taxon>
        <taxon>Chromadorea</taxon>
        <taxon>Rhabditida</taxon>
        <taxon>Rhabditina</taxon>
        <taxon>Rhabditomorpha</taxon>
        <taxon>Rhabditoidea</taxon>
        <taxon>Rhabditidae</taxon>
        <taxon>Peloderinae</taxon>
        <taxon>Caenorhabditis</taxon>
    </lineage>
</organism>
<proteinExistence type="predicted"/>
<evidence type="ECO:0000313" key="2">
    <source>
        <dbReference type="EMBL" id="CAR99378.1"/>
    </source>
</evidence>
<gene>
    <name evidence="2" type="ORF">CBG27124</name>
    <name evidence="2" type="ORF">CBG_27124</name>
</gene>
<dbReference type="Proteomes" id="UP000008549">
    <property type="component" value="Unassembled WGS sequence"/>
</dbReference>
<feature type="region of interest" description="Disordered" evidence="1">
    <location>
        <begin position="1"/>
        <end position="23"/>
    </location>
</feature>
<evidence type="ECO:0000256" key="1">
    <source>
        <dbReference type="SAM" id="MobiDB-lite"/>
    </source>
</evidence>